<evidence type="ECO:0008006" key="3">
    <source>
        <dbReference type="Google" id="ProtNLM"/>
    </source>
</evidence>
<sequence length="213" mass="24187">MATRKQDSEIWDARRFAEGASKARETVEQTAYFIVSAKKRPDWESHRPGVELVFYLALIDYETKALVYRLLESPEDRYVWEKYLALHLYEVLERAPLAISEAIREMSRPGSASKADPELHKAAARQFREDLRPIRQDADFMKALSLIRNAVAAHHADKKSATMDPSITWMLTTATQRNNGGSPMSSQILEYSVRAAMAVQDFAHASIRGDQTT</sequence>
<dbReference type="Proteomes" id="UP001645859">
    <property type="component" value="Unassembled WGS sequence"/>
</dbReference>
<dbReference type="RefSeq" id="WP_202344937.1">
    <property type="nucleotide sequence ID" value="NZ_BAAAPI010000003.1"/>
</dbReference>
<dbReference type="EMBL" id="QYAC01000005">
    <property type="protein sequence ID" value="MBL3679654.1"/>
    <property type="molecule type" value="Genomic_DNA"/>
</dbReference>
<evidence type="ECO:0000313" key="2">
    <source>
        <dbReference type="Proteomes" id="UP001645859"/>
    </source>
</evidence>
<name>A0ABS1SGI2_9MICO</name>
<accession>A0ABS1SGI2</accession>
<comment type="caution">
    <text evidence="1">The sequence shown here is derived from an EMBL/GenBank/DDBJ whole genome shotgun (WGS) entry which is preliminary data.</text>
</comment>
<evidence type="ECO:0000313" key="1">
    <source>
        <dbReference type="EMBL" id="MBL3679654.1"/>
    </source>
</evidence>
<organism evidence="1 2">
    <name type="scientific">Leucobacter chromiireducens subsp. solipictus</name>
    <dbReference type="NCBI Taxonomy" id="398235"/>
    <lineage>
        <taxon>Bacteria</taxon>
        <taxon>Bacillati</taxon>
        <taxon>Actinomycetota</taxon>
        <taxon>Actinomycetes</taxon>
        <taxon>Micrococcales</taxon>
        <taxon>Microbacteriaceae</taxon>
        <taxon>Leucobacter</taxon>
    </lineage>
</organism>
<keyword evidence="2" id="KW-1185">Reference proteome</keyword>
<protein>
    <recommendedName>
        <fullName evidence="3">HEPN AbiU2-like domain-containing protein</fullName>
    </recommendedName>
</protein>
<proteinExistence type="predicted"/>
<reference evidence="1 2" key="1">
    <citation type="submission" date="2018-09" db="EMBL/GenBank/DDBJ databases">
        <title>Comparative genomics of Leucobacter spp.</title>
        <authorList>
            <person name="Reis A.C."/>
            <person name="Kolvenbach B.A."/>
            <person name="Corvini P.F.X."/>
            <person name="Nunes O.C."/>
        </authorList>
    </citation>
    <scope>NUCLEOTIDE SEQUENCE [LARGE SCALE GENOMIC DNA]</scope>
    <source>
        <strain evidence="1 2">TAN 31504</strain>
    </source>
</reference>
<gene>
    <name evidence="1" type="ORF">D3230_10190</name>
</gene>